<evidence type="ECO:0000313" key="3">
    <source>
        <dbReference type="Proteomes" id="UP000267821"/>
    </source>
</evidence>
<dbReference type="InParanoid" id="A0A3N4LK74"/>
<dbReference type="EMBL" id="ML121642">
    <property type="protein sequence ID" value="RPB18335.1"/>
    <property type="molecule type" value="Genomic_DNA"/>
</dbReference>
<dbReference type="Proteomes" id="UP000267821">
    <property type="component" value="Unassembled WGS sequence"/>
</dbReference>
<feature type="region of interest" description="Disordered" evidence="1">
    <location>
        <begin position="213"/>
        <end position="235"/>
    </location>
</feature>
<sequence>MLPGWPICIARPFPPLVHKLASSLFSNYWYSKDTEAAQANPDKQPTHTAVTQQIPRHRMCQPSYETCSRCNKPCWSLVVPCGKMCSPSELQPVTDRVSPQVTTMHSAPEAGLVTLGAADDDSSQSPYSRLVTHKRTPTDGSAGGYFWVHDTGGMETNVRPWVQSRPDKNEGGKPILLGDTTADSALSSVDRERNQSLFKFGELGNTGRPFTFSVSHSLPKEPKIGKTNLQDIQEE</sequence>
<dbReference type="AlphaFoldDB" id="A0A3N4LK74"/>
<protein>
    <submittedName>
        <fullName evidence="2">Uncharacterized protein</fullName>
    </submittedName>
</protein>
<proteinExistence type="predicted"/>
<organism evidence="2 3">
    <name type="scientific">Terfezia boudieri ATCC MYA-4762</name>
    <dbReference type="NCBI Taxonomy" id="1051890"/>
    <lineage>
        <taxon>Eukaryota</taxon>
        <taxon>Fungi</taxon>
        <taxon>Dikarya</taxon>
        <taxon>Ascomycota</taxon>
        <taxon>Pezizomycotina</taxon>
        <taxon>Pezizomycetes</taxon>
        <taxon>Pezizales</taxon>
        <taxon>Pezizaceae</taxon>
        <taxon>Terfezia</taxon>
    </lineage>
</organism>
<accession>A0A3N4LK74</accession>
<keyword evidence="3" id="KW-1185">Reference proteome</keyword>
<gene>
    <name evidence="2" type="ORF">L211DRAFT_854223</name>
</gene>
<name>A0A3N4LK74_9PEZI</name>
<reference evidence="2 3" key="1">
    <citation type="journal article" date="2018" name="Nat. Ecol. Evol.">
        <title>Pezizomycetes genomes reveal the molecular basis of ectomycorrhizal truffle lifestyle.</title>
        <authorList>
            <person name="Murat C."/>
            <person name="Payen T."/>
            <person name="Noel B."/>
            <person name="Kuo A."/>
            <person name="Morin E."/>
            <person name="Chen J."/>
            <person name="Kohler A."/>
            <person name="Krizsan K."/>
            <person name="Balestrini R."/>
            <person name="Da Silva C."/>
            <person name="Montanini B."/>
            <person name="Hainaut M."/>
            <person name="Levati E."/>
            <person name="Barry K.W."/>
            <person name="Belfiori B."/>
            <person name="Cichocki N."/>
            <person name="Clum A."/>
            <person name="Dockter R.B."/>
            <person name="Fauchery L."/>
            <person name="Guy J."/>
            <person name="Iotti M."/>
            <person name="Le Tacon F."/>
            <person name="Lindquist E.A."/>
            <person name="Lipzen A."/>
            <person name="Malagnac F."/>
            <person name="Mello A."/>
            <person name="Molinier V."/>
            <person name="Miyauchi S."/>
            <person name="Poulain J."/>
            <person name="Riccioni C."/>
            <person name="Rubini A."/>
            <person name="Sitrit Y."/>
            <person name="Splivallo R."/>
            <person name="Traeger S."/>
            <person name="Wang M."/>
            <person name="Zifcakova L."/>
            <person name="Wipf D."/>
            <person name="Zambonelli A."/>
            <person name="Paolocci F."/>
            <person name="Nowrousian M."/>
            <person name="Ottonello S."/>
            <person name="Baldrian P."/>
            <person name="Spatafora J.W."/>
            <person name="Henrissat B."/>
            <person name="Nagy L.G."/>
            <person name="Aury J.M."/>
            <person name="Wincker P."/>
            <person name="Grigoriev I.V."/>
            <person name="Bonfante P."/>
            <person name="Martin F.M."/>
        </authorList>
    </citation>
    <scope>NUCLEOTIDE SEQUENCE [LARGE SCALE GENOMIC DNA]</scope>
    <source>
        <strain evidence="2 3">ATCC MYA-4762</strain>
    </source>
</reference>
<evidence type="ECO:0000313" key="2">
    <source>
        <dbReference type="EMBL" id="RPB18335.1"/>
    </source>
</evidence>
<evidence type="ECO:0000256" key="1">
    <source>
        <dbReference type="SAM" id="MobiDB-lite"/>
    </source>
</evidence>